<dbReference type="GO" id="GO:0005886">
    <property type="term" value="C:plasma membrane"/>
    <property type="evidence" value="ECO:0007669"/>
    <property type="project" value="TreeGrafter"/>
</dbReference>
<dbReference type="GO" id="GO:0050660">
    <property type="term" value="F:flavin adenine dinucleotide binding"/>
    <property type="evidence" value="ECO:0007669"/>
    <property type="project" value="InterPro"/>
</dbReference>
<evidence type="ECO:0000313" key="7">
    <source>
        <dbReference type="Proteomes" id="UP000595564"/>
    </source>
</evidence>
<evidence type="ECO:0000256" key="3">
    <source>
        <dbReference type="PROSITE-ProRule" id="PRU01193"/>
    </source>
</evidence>
<sequence>MEVFLVKVIILLFFSFLFSGTEPAFFSLTPWKILKLNEEQDLSSKLIVKLYNYKNLILATILIGNETVNILTSSLFAKLKYSLFPQPNPIISTAFVLSATIILLLGGEITPKMIALKKPVSFLKKSVFVVYPLSTLLIPLKRFFKNNGEEQILFLNVIHIARKEKAIDDTEAFFYENIFKAASTPCLFAATPINKINDKSLLKGHPLPEIIPLSRAIEIMQKEKTNILTIDESGSISGVITRKNLINYFTYTGIKNYLYEENTINGEMPVSLFEYHFDTRLNQNRFKTINGYVFNLFGRLPEEGEEISDNKFRFKVLEIKNNFIHKLKVEKLHD</sequence>
<dbReference type="SMART" id="SM01091">
    <property type="entry name" value="CorC_HlyC"/>
    <property type="match status" value="1"/>
</dbReference>
<dbReference type="PANTHER" id="PTHR22777">
    <property type="entry name" value="HEMOLYSIN-RELATED"/>
    <property type="match status" value="1"/>
</dbReference>
<feature type="transmembrane region" description="Helical" evidence="4">
    <location>
        <begin position="56"/>
        <end position="77"/>
    </location>
</feature>
<dbReference type="PANTHER" id="PTHR22777:SF27">
    <property type="entry name" value="MAGNESIUM AND COBALT EFFLUX PROTEIN CORC"/>
    <property type="match status" value="1"/>
</dbReference>
<dbReference type="InterPro" id="IPR016169">
    <property type="entry name" value="FAD-bd_PCMH_sub2"/>
</dbReference>
<reference evidence="6 7" key="1">
    <citation type="journal article" date="2012" name="Extremophiles">
        <title>Thermotomaculum hydrothermale gen. nov., sp. nov., a novel heterotrophic thermophile within the phylum Acidobacteria from a deep-sea hydrothermal vent chimney in the Southern Okinawa Trough.</title>
        <authorList>
            <person name="Izumi H."/>
            <person name="Nunoura T."/>
            <person name="Miyazaki M."/>
            <person name="Mino S."/>
            <person name="Toki T."/>
            <person name="Takai K."/>
            <person name="Sako Y."/>
            <person name="Sawabe T."/>
            <person name="Nakagawa S."/>
        </authorList>
    </citation>
    <scope>NUCLEOTIDE SEQUENCE [LARGE SCALE GENOMIC DNA]</scope>
    <source>
        <strain evidence="6 7">AC55</strain>
    </source>
</reference>
<dbReference type="InterPro" id="IPR002550">
    <property type="entry name" value="CNNM"/>
</dbReference>
<feature type="domain" description="CNNM transmembrane" evidence="5">
    <location>
        <begin position="1"/>
        <end position="184"/>
    </location>
</feature>
<dbReference type="Pfam" id="PF01595">
    <property type="entry name" value="CNNM"/>
    <property type="match status" value="1"/>
</dbReference>
<keyword evidence="1" id="KW-0677">Repeat</keyword>
<accession>A0A7R6SY27</accession>
<evidence type="ECO:0000313" key="6">
    <source>
        <dbReference type="EMBL" id="BBB32131.1"/>
    </source>
</evidence>
<evidence type="ECO:0000256" key="4">
    <source>
        <dbReference type="SAM" id="Phobius"/>
    </source>
</evidence>
<dbReference type="Gene3D" id="3.30.465.10">
    <property type="match status" value="1"/>
</dbReference>
<dbReference type="SUPFAM" id="SSF56176">
    <property type="entry name" value="FAD-binding/transporter-associated domain-like"/>
    <property type="match status" value="1"/>
</dbReference>
<evidence type="ECO:0000259" key="5">
    <source>
        <dbReference type="PROSITE" id="PS51846"/>
    </source>
</evidence>
<evidence type="ECO:0000256" key="1">
    <source>
        <dbReference type="ARBA" id="ARBA00022737"/>
    </source>
</evidence>
<organism evidence="6 7">
    <name type="scientific">Thermotomaculum hydrothermale</name>
    <dbReference type="NCBI Taxonomy" id="981385"/>
    <lineage>
        <taxon>Bacteria</taxon>
        <taxon>Pseudomonadati</taxon>
        <taxon>Acidobacteriota</taxon>
        <taxon>Holophagae</taxon>
        <taxon>Thermotomaculales</taxon>
        <taxon>Thermotomaculaceae</taxon>
        <taxon>Thermotomaculum</taxon>
    </lineage>
</organism>
<keyword evidence="7" id="KW-1185">Reference proteome</keyword>
<dbReference type="EMBL" id="AP017470">
    <property type="protein sequence ID" value="BBB32131.1"/>
    <property type="molecule type" value="Genomic_DNA"/>
</dbReference>
<evidence type="ECO:0000256" key="2">
    <source>
        <dbReference type="ARBA" id="ARBA00023122"/>
    </source>
</evidence>
<dbReference type="Proteomes" id="UP000595564">
    <property type="component" value="Chromosome"/>
</dbReference>
<dbReference type="RefSeq" id="WP_201328472.1">
    <property type="nucleotide sequence ID" value="NZ_AP017470.1"/>
</dbReference>
<dbReference type="InterPro" id="IPR005170">
    <property type="entry name" value="Transptr-assoc_dom"/>
</dbReference>
<dbReference type="KEGG" id="thyd:TTHT_0545"/>
<keyword evidence="3 4" id="KW-0812">Transmembrane</keyword>
<protein>
    <recommendedName>
        <fullName evidence="5">CNNM transmembrane domain-containing protein</fullName>
    </recommendedName>
</protein>
<dbReference type="PROSITE" id="PS51846">
    <property type="entry name" value="CNNM"/>
    <property type="match status" value="1"/>
</dbReference>
<keyword evidence="2" id="KW-0129">CBS domain</keyword>
<keyword evidence="3 4" id="KW-0472">Membrane</keyword>
<gene>
    <name evidence="6" type="ORF">TTHT_0545</name>
</gene>
<dbReference type="InterPro" id="IPR036318">
    <property type="entry name" value="FAD-bd_PCMH-like_sf"/>
</dbReference>
<name>A0A7R6SY27_9BACT</name>
<dbReference type="Pfam" id="PF03471">
    <property type="entry name" value="CorC_HlyC"/>
    <property type="match status" value="1"/>
</dbReference>
<feature type="transmembrane region" description="Helical" evidence="4">
    <location>
        <begin position="89"/>
        <end position="107"/>
    </location>
</feature>
<dbReference type="AlphaFoldDB" id="A0A7R6SY27"/>
<proteinExistence type="predicted"/>
<keyword evidence="3 4" id="KW-1133">Transmembrane helix</keyword>